<keyword evidence="1" id="KW-0378">Hydrolase</keyword>
<evidence type="ECO:0000313" key="4">
    <source>
        <dbReference type="Proteomes" id="UP000074108"/>
    </source>
</evidence>
<evidence type="ECO:0000256" key="1">
    <source>
        <dbReference type="ARBA" id="ARBA00022801"/>
    </source>
</evidence>
<dbReference type="Pfam" id="PF04203">
    <property type="entry name" value="Sortase"/>
    <property type="match status" value="1"/>
</dbReference>
<proteinExistence type="predicted"/>
<evidence type="ECO:0000256" key="2">
    <source>
        <dbReference type="PIRSR" id="PIRSR605754-1"/>
    </source>
</evidence>
<feature type="active site" description="Acyl-thioester intermediate" evidence="2">
    <location>
        <position position="172"/>
    </location>
</feature>
<dbReference type="CDD" id="cd05829">
    <property type="entry name" value="Sortase_F"/>
    <property type="match status" value="1"/>
</dbReference>
<dbReference type="SUPFAM" id="SSF63817">
    <property type="entry name" value="Sortase"/>
    <property type="match status" value="1"/>
</dbReference>
<reference evidence="3 4" key="1">
    <citation type="journal article" date="2016" name="Front. Microbiol.">
        <title>Microevolution Analysis of Bacillus coahuilensis Unveils Differences in Phosphorus Acquisition Strategies and Their Regulation.</title>
        <authorList>
            <person name="Gomez-Lunar Z."/>
            <person name="Hernandez-Gonzalez I."/>
            <person name="Rodriguez-Torres M.D."/>
            <person name="Souza V."/>
            <person name="Olmedo-Alvarez G."/>
        </authorList>
    </citation>
    <scope>NUCLEOTIDE SEQUENCE [LARGE SCALE GENOMIC DNA]</scope>
    <source>
        <strain evidence="4">p1.1.43</strain>
    </source>
</reference>
<sequence length="197" mass="21530">MTACSNPVNDVTKTEVTEKEPVQISEKVEELQATVKDSSTSSFVPASAPVNPLKISIPSINVEAEIHPYGMDDTGRMAVPEDPEEVGWYKYGTTPGSAGNAVLAGHVDSKVGPAVFFYLKDLKTGDKIHITNANGEELVFEVKDSQKYLPEDAPMNEIFGPTETKSLNLITCTGYFDRSVGHYEERLVVFTELISEI</sequence>
<accession>A0A147KAE9</accession>
<dbReference type="PATRIC" id="fig|1150625.3.peg.1042"/>
<dbReference type="GO" id="GO:0016787">
    <property type="term" value="F:hydrolase activity"/>
    <property type="evidence" value="ECO:0007669"/>
    <property type="project" value="UniProtKB-KW"/>
</dbReference>
<feature type="active site" description="Proton donor/acceptor" evidence="2">
    <location>
        <position position="106"/>
    </location>
</feature>
<keyword evidence="4" id="KW-1185">Reference proteome</keyword>
<name>A0A147KAE9_9BACI</name>
<evidence type="ECO:0008006" key="5">
    <source>
        <dbReference type="Google" id="ProtNLM"/>
    </source>
</evidence>
<protein>
    <recommendedName>
        <fullName evidence="5">Peptidase C60 sortase A and B</fullName>
    </recommendedName>
</protein>
<comment type="caution">
    <text evidence="3">The sequence shown here is derived from an EMBL/GenBank/DDBJ whole genome shotgun (WGS) entry which is preliminary data.</text>
</comment>
<dbReference type="Gene3D" id="2.40.260.10">
    <property type="entry name" value="Sortase"/>
    <property type="match status" value="1"/>
</dbReference>
<dbReference type="Proteomes" id="UP000074108">
    <property type="component" value="Unassembled WGS sequence"/>
</dbReference>
<dbReference type="STRING" id="1150625.Q75_04965"/>
<organism evidence="3 4">
    <name type="scientific">Bacillus coahuilensis p1.1.43</name>
    <dbReference type="NCBI Taxonomy" id="1150625"/>
    <lineage>
        <taxon>Bacteria</taxon>
        <taxon>Bacillati</taxon>
        <taxon>Bacillota</taxon>
        <taxon>Bacilli</taxon>
        <taxon>Bacillales</taxon>
        <taxon>Bacillaceae</taxon>
        <taxon>Bacillus</taxon>
    </lineage>
</organism>
<dbReference type="InterPro" id="IPR005754">
    <property type="entry name" value="Sortase"/>
</dbReference>
<gene>
    <name evidence="3" type="ORF">Q75_04965</name>
</gene>
<dbReference type="EMBL" id="LDYG01000021">
    <property type="protein sequence ID" value="KUP07674.1"/>
    <property type="molecule type" value="Genomic_DNA"/>
</dbReference>
<dbReference type="AlphaFoldDB" id="A0A147KAE9"/>
<dbReference type="InterPro" id="IPR023365">
    <property type="entry name" value="Sortase_dom-sf"/>
</dbReference>
<evidence type="ECO:0000313" key="3">
    <source>
        <dbReference type="EMBL" id="KUP07674.1"/>
    </source>
</evidence>
<dbReference type="InterPro" id="IPR042001">
    <property type="entry name" value="Sortase_F"/>
</dbReference>